<organism evidence="1 2">
    <name type="scientific">Escherichia coli</name>
    <dbReference type="NCBI Taxonomy" id="562"/>
    <lineage>
        <taxon>Bacteria</taxon>
        <taxon>Pseudomonadati</taxon>
        <taxon>Pseudomonadota</taxon>
        <taxon>Gammaproteobacteria</taxon>
        <taxon>Enterobacterales</taxon>
        <taxon>Enterobacteriaceae</taxon>
        <taxon>Escherichia</taxon>
    </lineage>
</organism>
<dbReference type="AlphaFoldDB" id="A0A376D415"/>
<dbReference type="Proteomes" id="UP000254647">
    <property type="component" value="Unassembled WGS sequence"/>
</dbReference>
<evidence type="ECO:0000313" key="2">
    <source>
        <dbReference type="Proteomes" id="UP000254647"/>
    </source>
</evidence>
<gene>
    <name evidence="1" type="primary">gshA_4</name>
    <name evidence="1" type="ORF">NCTC10767_02410</name>
</gene>
<evidence type="ECO:0000313" key="1">
    <source>
        <dbReference type="EMBL" id="STC81278.1"/>
    </source>
</evidence>
<dbReference type="GO" id="GO:0004357">
    <property type="term" value="F:glutamate-cysteine ligase activity"/>
    <property type="evidence" value="ECO:0007669"/>
    <property type="project" value="UniProtKB-EC"/>
</dbReference>
<dbReference type="EMBL" id="UFXW01000004">
    <property type="protein sequence ID" value="STC81278.1"/>
    <property type="molecule type" value="Genomic_DNA"/>
</dbReference>
<proteinExistence type="predicted"/>
<sequence length="63" mass="7415">MILVLAEQAKRLLKRTVICCVKSRLEILREEDFVAEREASERRQQEMEAADTEPFAVWLEKHA</sequence>
<accession>A0A376D415</accession>
<protein>
    <submittedName>
        <fullName evidence="1">Glutamate--cysteine ligase</fullName>
        <ecNumber evidence="1">6.3.2.2</ecNumber>
    </submittedName>
</protein>
<reference evidence="1 2" key="1">
    <citation type="submission" date="2018-06" db="EMBL/GenBank/DDBJ databases">
        <authorList>
            <consortium name="Pathogen Informatics"/>
            <person name="Doyle S."/>
        </authorList>
    </citation>
    <scope>NUCLEOTIDE SEQUENCE [LARGE SCALE GENOMIC DNA]</scope>
    <source>
        <strain evidence="1 2">NCTC10767</strain>
    </source>
</reference>
<keyword evidence="1" id="KW-0436">Ligase</keyword>
<dbReference type="EC" id="6.3.2.2" evidence="1"/>
<name>A0A376D415_ECOLX</name>